<dbReference type="AlphaFoldDB" id="A0A2I0QYV0"/>
<dbReference type="Gene3D" id="2.40.50.100">
    <property type="match status" value="1"/>
</dbReference>
<evidence type="ECO:0000259" key="6">
    <source>
        <dbReference type="Pfam" id="PF25944"/>
    </source>
</evidence>
<evidence type="ECO:0000256" key="2">
    <source>
        <dbReference type="ARBA" id="ARBA00009477"/>
    </source>
</evidence>
<reference evidence="8 9" key="1">
    <citation type="submission" date="2017-12" db="EMBL/GenBank/DDBJ databases">
        <title>The draft genome sequence of Brumimicrobium saltpan LHR20.</title>
        <authorList>
            <person name="Do Z.-J."/>
            <person name="Luo H.-R."/>
        </authorList>
    </citation>
    <scope>NUCLEOTIDE SEQUENCE [LARGE SCALE GENOMIC DNA]</scope>
    <source>
        <strain evidence="8 9">LHR20</strain>
    </source>
</reference>
<dbReference type="InterPro" id="IPR058624">
    <property type="entry name" value="MdtA-like_HH"/>
</dbReference>
<evidence type="ECO:0000259" key="7">
    <source>
        <dbReference type="Pfam" id="PF25967"/>
    </source>
</evidence>
<evidence type="ECO:0000256" key="3">
    <source>
        <dbReference type="SAM" id="SignalP"/>
    </source>
</evidence>
<evidence type="ECO:0000256" key="1">
    <source>
        <dbReference type="ARBA" id="ARBA00004196"/>
    </source>
</evidence>
<dbReference type="InterPro" id="IPR006143">
    <property type="entry name" value="RND_pump_MFP"/>
</dbReference>
<dbReference type="Gene3D" id="1.10.287.470">
    <property type="entry name" value="Helix hairpin bin"/>
    <property type="match status" value="1"/>
</dbReference>
<dbReference type="InterPro" id="IPR058626">
    <property type="entry name" value="MdtA-like_b-barrel"/>
</dbReference>
<evidence type="ECO:0000313" key="8">
    <source>
        <dbReference type="EMBL" id="PKR79514.1"/>
    </source>
</evidence>
<dbReference type="RefSeq" id="WP_101335785.1">
    <property type="nucleotide sequence ID" value="NZ_PJNI01000026.1"/>
</dbReference>
<gene>
    <name evidence="8" type="ORF">CW751_14705</name>
</gene>
<keyword evidence="9" id="KW-1185">Reference proteome</keyword>
<evidence type="ECO:0000259" key="5">
    <source>
        <dbReference type="Pfam" id="PF25917"/>
    </source>
</evidence>
<dbReference type="Pfam" id="PF25917">
    <property type="entry name" value="BSH_RND"/>
    <property type="match status" value="1"/>
</dbReference>
<dbReference type="GO" id="GO:0046677">
    <property type="term" value="P:response to antibiotic"/>
    <property type="evidence" value="ECO:0007669"/>
    <property type="project" value="TreeGrafter"/>
</dbReference>
<organism evidence="8 9">
    <name type="scientific">Brumimicrobium salinarum</name>
    <dbReference type="NCBI Taxonomy" id="2058658"/>
    <lineage>
        <taxon>Bacteria</taxon>
        <taxon>Pseudomonadati</taxon>
        <taxon>Bacteroidota</taxon>
        <taxon>Flavobacteriia</taxon>
        <taxon>Flavobacteriales</taxon>
        <taxon>Crocinitomicaceae</taxon>
        <taxon>Brumimicrobium</taxon>
    </lineage>
</organism>
<keyword evidence="3" id="KW-0732">Signal</keyword>
<dbReference type="PANTHER" id="PTHR30158">
    <property type="entry name" value="ACRA/E-RELATED COMPONENT OF DRUG EFFLUX TRANSPORTER"/>
    <property type="match status" value="1"/>
</dbReference>
<comment type="similarity">
    <text evidence="2">Belongs to the membrane fusion protein (MFP) (TC 8.A.1) family.</text>
</comment>
<dbReference type="Gene3D" id="2.40.420.20">
    <property type="match status" value="1"/>
</dbReference>
<dbReference type="GO" id="GO:0030313">
    <property type="term" value="C:cell envelope"/>
    <property type="evidence" value="ECO:0007669"/>
    <property type="project" value="UniProtKB-SubCell"/>
</dbReference>
<dbReference type="GO" id="GO:0022857">
    <property type="term" value="F:transmembrane transporter activity"/>
    <property type="evidence" value="ECO:0007669"/>
    <property type="project" value="InterPro"/>
</dbReference>
<dbReference type="Pfam" id="PF25944">
    <property type="entry name" value="Beta-barrel_RND"/>
    <property type="match status" value="1"/>
</dbReference>
<feature type="domain" description="Multidrug resistance protein MdtA-like beta-barrel" evidence="6">
    <location>
        <begin position="203"/>
        <end position="294"/>
    </location>
</feature>
<dbReference type="OrthoDB" id="9801814at2"/>
<feature type="signal peptide" evidence="3">
    <location>
        <begin position="1"/>
        <end position="22"/>
    </location>
</feature>
<feature type="chain" id="PRO_5014119517" evidence="3">
    <location>
        <begin position="23"/>
        <end position="372"/>
    </location>
</feature>
<accession>A0A2I0QYV0</accession>
<dbReference type="PANTHER" id="PTHR30158:SF23">
    <property type="entry name" value="MULTIDRUG RESISTANCE PROTEIN MEXA"/>
    <property type="match status" value="1"/>
</dbReference>
<comment type="subcellular location">
    <subcellularLocation>
        <location evidence="1">Cell envelope</location>
    </subcellularLocation>
</comment>
<feature type="domain" description="Multidrug resistance protein MdtA-like barrel-sandwich hybrid" evidence="5">
    <location>
        <begin position="57"/>
        <end position="196"/>
    </location>
</feature>
<dbReference type="SUPFAM" id="SSF111369">
    <property type="entry name" value="HlyD-like secretion proteins"/>
    <property type="match status" value="1"/>
</dbReference>
<dbReference type="PROSITE" id="PS51257">
    <property type="entry name" value="PROKAR_LIPOPROTEIN"/>
    <property type="match status" value="1"/>
</dbReference>
<dbReference type="Proteomes" id="UP000236654">
    <property type="component" value="Unassembled WGS sequence"/>
</dbReference>
<proteinExistence type="inferred from homology"/>
<dbReference type="Gene3D" id="2.40.30.170">
    <property type="match status" value="1"/>
</dbReference>
<sequence length="372" mass="41465">MMYKIISCLLAVAFLLSCKSKTDETKQYLKLPVLTVDTCTAITVKDYIGTIEGKVNVEIRSQVEGTLQEIYVDEGQYVEEGQKLFKIDPSPYTEELNNQIANENIEKAKLKNAKLEVDRLRPLIENEVIAEVQLEAEMANYEVAQASLARASAAVASAQINLDRTVIEAPVQGYIGMIPKRIGNLVTRDEKTPLTVLSDVSDVYVYFSMSESDYLYFTRNKTIKNDSTRNSLGNILPEATLYLADGVEYQEKGIVDAVSGQVNRSTGSISLRASFPNSSEVMRSGNTGTIQLKESKRGVILVPQESIITIQDRKFVYTIDENDRARMEPIEINGVSEENYIISKGLKPGDKIILTGFHKVEEGILISPKEER</sequence>
<dbReference type="EMBL" id="PJNI01000026">
    <property type="protein sequence ID" value="PKR79514.1"/>
    <property type="molecule type" value="Genomic_DNA"/>
</dbReference>
<dbReference type="InterPro" id="IPR058625">
    <property type="entry name" value="MdtA-like_BSH"/>
</dbReference>
<protein>
    <submittedName>
        <fullName evidence="8">Efflux transporter periplasmic adaptor subunit</fullName>
    </submittedName>
</protein>
<evidence type="ECO:0000313" key="9">
    <source>
        <dbReference type="Proteomes" id="UP000236654"/>
    </source>
</evidence>
<evidence type="ECO:0000259" key="4">
    <source>
        <dbReference type="Pfam" id="PF25876"/>
    </source>
</evidence>
<dbReference type="InterPro" id="IPR058627">
    <property type="entry name" value="MdtA-like_C"/>
</dbReference>
<dbReference type="Pfam" id="PF25967">
    <property type="entry name" value="RND-MFP_C"/>
    <property type="match status" value="1"/>
</dbReference>
<dbReference type="Pfam" id="PF25876">
    <property type="entry name" value="HH_MFP_RND"/>
    <property type="match status" value="1"/>
</dbReference>
<feature type="domain" description="Multidrug resistance protein MdtA-like C-terminal permuted SH3" evidence="7">
    <location>
        <begin position="299"/>
        <end position="357"/>
    </location>
</feature>
<dbReference type="GO" id="GO:0005886">
    <property type="term" value="C:plasma membrane"/>
    <property type="evidence" value="ECO:0007669"/>
    <property type="project" value="TreeGrafter"/>
</dbReference>
<comment type="caution">
    <text evidence="8">The sequence shown here is derived from an EMBL/GenBank/DDBJ whole genome shotgun (WGS) entry which is preliminary data.</text>
</comment>
<name>A0A2I0QYV0_9FLAO</name>
<feature type="domain" description="Multidrug resistance protein MdtA-like alpha-helical hairpin" evidence="4">
    <location>
        <begin position="106"/>
        <end position="165"/>
    </location>
</feature>
<dbReference type="NCBIfam" id="TIGR01730">
    <property type="entry name" value="RND_mfp"/>
    <property type="match status" value="1"/>
</dbReference>